<keyword evidence="2 5" id="KW-0238">DNA-binding</keyword>
<evidence type="ECO:0000256" key="4">
    <source>
        <dbReference type="SAM" id="MobiDB-lite"/>
    </source>
</evidence>
<dbReference type="PROSITE" id="PS00045">
    <property type="entry name" value="HISTONE_LIKE"/>
    <property type="match status" value="1"/>
</dbReference>
<dbReference type="PANTHER" id="PTHR33175">
    <property type="entry name" value="DNA-BINDING PROTEIN HU"/>
    <property type="match status" value="1"/>
</dbReference>
<evidence type="ECO:0000256" key="2">
    <source>
        <dbReference type="ARBA" id="ARBA00023125"/>
    </source>
</evidence>
<dbReference type="GO" id="GO:0003677">
    <property type="term" value="F:DNA binding"/>
    <property type="evidence" value="ECO:0007669"/>
    <property type="project" value="UniProtKB-KW"/>
</dbReference>
<comment type="similarity">
    <text evidence="3">Belongs to the bacterial histone-like protein family.</text>
</comment>
<dbReference type="InterPro" id="IPR010992">
    <property type="entry name" value="IHF-like_DNA-bd_dom_sf"/>
</dbReference>
<dbReference type="InterPro" id="IPR020816">
    <property type="entry name" value="Histone-like_DNA-bd_CS"/>
</dbReference>
<dbReference type="STRING" id="1184609.KILIM_021_00160"/>
<keyword evidence="1" id="KW-0226">DNA condensation</keyword>
<dbReference type="GO" id="GO:0030261">
    <property type="term" value="P:chromosome condensation"/>
    <property type="evidence" value="ECO:0007669"/>
    <property type="project" value="UniProtKB-KW"/>
</dbReference>
<name>K6WNT6_9MICO</name>
<dbReference type="EMBL" id="BAHD01000021">
    <property type="protein sequence ID" value="GAB95476.1"/>
    <property type="molecule type" value="Genomic_DNA"/>
</dbReference>
<keyword evidence="6" id="KW-1185">Reference proteome</keyword>
<organism evidence="5 6">
    <name type="scientific">Kineosphaera limosa NBRC 100340</name>
    <dbReference type="NCBI Taxonomy" id="1184609"/>
    <lineage>
        <taxon>Bacteria</taxon>
        <taxon>Bacillati</taxon>
        <taxon>Actinomycetota</taxon>
        <taxon>Actinomycetes</taxon>
        <taxon>Micrococcales</taxon>
        <taxon>Dermatophilaceae</taxon>
        <taxon>Kineosphaera</taxon>
    </lineage>
</organism>
<evidence type="ECO:0000256" key="1">
    <source>
        <dbReference type="ARBA" id="ARBA00023067"/>
    </source>
</evidence>
<dbReference type="RefSeq" id="WP_006592008.1">
    <property type="nucleotide sequence ID" value="NZ_BAHD01000021.1"/>
</dbReference>
<evidence type="ECO:0000313" key="5">
    <source>
        <dbReference type="EMBL" id="GAB95476.1"/>
    </source>
</evidence>
<dbReference type="PRINTS" id="PR01727">
    <property type="entry name" value="DNABINDINGHU"/>
</dbReference>
<comment type="caution">
    <text evidence="5">The sequence shown here is derived from an EMBL/GenBank/DDBJ whole genome shotgun (WGS) entry which is preliminary data.</text>
</comment>
<dbReference type="SMART" id="SM00411">
    <property type="entry name" value="BHL"/>
    <property type="match status" value="1"/>
</dbReference>
<dbReference type="SUPFAM" id="SSF47729">
    <property type="entry name" value="IHF-like DNA-binding proteins"/>
    <property type="match status" value="1"/>
</dbReference>
<proteinExistence type="inferred from homology"/>
<feature type="region of interest" description="Disordered" evidence="4">
    <location>
        <begin position="88"/>
        <end position="113"/>
    </location>
</feature>
<dbReference type="InterPro" id="IPR000119">
    <property type="entry name" value="Hist_DNA-bd"/>
</dbReference>
<dbReference type="GO" id="GO:0005829">
    <property type="term" value="C:cytosol"/>
    <property type="evidence" value="ECO:0007669"/>
    <property type="project" value="TreeGrafter"/>
</dbReference>
<dbReference type="eggNOG" id="COG0776">
    <property type="taxonomic scope" value="Bacteria"/>
</dbReference>
<sequence>MNKTDLVDELALRLGSKRQAELAVETVTDLIIRWVADGKDVRVHGFGVFERANRSARRGRNPRTNADVPIPPVVVPRFRPSDTFRHYVAEPESLPRGRPAARRKPSGAMTESA</sequence>
<dbReference type="PANTHER" id="PTHR33175:SF3">
    <property type="entry name" value="DNA-BINDING PROTEIN HU-BETA"/>
    <property type="match status" value="1"/>
</dbReference>
<dbReference type="AlphaFoldDB" id="K6WNT6"/>
<protein>
    <submittedName>
        <fullName evidence="5">DNA-binding protein Hu</fullName>
    </submittedName>
</protein>
<reference evidence="5 6" key="1">
    <citation type="submission" date="2012-08" db="EMBL/GenBank/DDBJ databases">
        <title>Whole genome shotgun sequence of Kineosphaera limosa NBRC 100340.</title>
        <authorList>
            <person name="Yoshida I."/>
            <person name="Isaki S."/>
            <person name="Hosoyama A."/>
            <person name="Tsuchikane K."/>
            <person name="Katsumata H."/>
            <person name="Ando Y."/>
            <person name="Ohji S."/>
            <person name="Hamada M."/>
            <person name="Tamura T."/>
            <person name="Yamazoe A."/>
            <person name="Yamazaki S."/>
            <person name="Fujita N."/>
        </authorList>
    </citation>
    <scope>NUCLEOTIDE SEQUENCE [LARGE SCALE GENOMIC DNA]</scope>
    <source>
        <strain evidence="5 6">NBRC 100340</strain>
    </source>
</reference>
<gene>
    <name evidence="5" type="primary">hup</name>
    <name evidence="5" type="ORF">KILIM_021_00160</name>
</gene>
<evidence type="ECO:0000313" key="6">
    <source>
        <dbReference type="Proteomes" id="UP000008366"/>
    </source>
</evidence>
<dbReference type="Proteomes" id="UP000008366">
    <property type="component" value="Unassembled WGS sequence"/>
</dbReference>
<dbReference type="Gene3D" id="4.10.520.10">
    <property type="entry name" value="IHF-like DNA-binding proteins"/>
    <property type="match status" value="1"/>
</dbReference>
<dbReference type="Pfam" id="PF00216">
    <property type="entry name" value="Bac_DNA_binding"/>
    <property type="match status" value="1"/>
</dbReference>
<dbReference type="GO" id="GO:0030527">
    <property type="term" value="F:structural constituent of chromatin"/>
    <property type="evidence" value="ECO:0007669"/>
    <property type="project" value="InterPro"/>
</dbReference>
<evidence type="ECO:0000256" key="3">
    <source>
        <dbReference type="RuleBase" id="RU003939"/>
    </source>
</evidence>
<feature type="region of interest" description="Disordered" evidence="4">
    <location>
        <begin position="53"/>
        <end position="75"/>
    </location>
</feature>
<accession>K6WNT6</accession>